<gene>
    <name evidence="3" type="ORF">ANE_LOCUS17495</name>
</gene>
<organism evidence="3 4">
    <name type="scientific">Arabis nemorensis</name>
    <dbReference type="NCBI Taxonomy" id="586526"/>
    <lineage>
        <taxon>Eukaryota</taxon>
        <taxon>Viridiplantae</taxon>
        <taxon>Streptophyta</taxon>
        <taxon>Embryophyta</taxon>
        <taxon>Tracheophyta</taxon>
        <taxon>Spermatophyta</taxon>
        <taxon>Magnoliopsida</taxon>
        <taxon>eudicotyledons</taxon>
        <taxon>Gunneridae</taxon>
        <taxon>Pentapetalae</taxon>
        <taxon>rosids</taxon>
        <taxon>malvids</taxon>
        <taxon>Brassicales</taxon>
        <taxon>Brassicaceae</taxon>
        <taxon>Arabideae</taxon>
        <taxon>Arabis</taxon>
    </lineage>
</organism>
<comment type="caution">
    <text evidence="3">The sequence shown here is derived from an EMBL/GenBank/DDBJ whole genome shotgun (WGS) entry which is preliminary data.</text>
</comment>
<dbReference type="InterPro" id="IPR021410">
    <property type="entry name" value="FAF"/>
</dbReference>
<sequence length="212" mass="24571">MSVIVRQAYEHLPNNQITQNANVSGWSFLQFLSETKHIVQNREDDTNKTPYVHPIEKRPVAKLSLEMCTESLGTENGSESGDEISLLAIEATNMSMIPLTTKPDKVTDFTVRENIFPPPLNFSVNYSRMVKLYEEDGRLVVQAIRVCSPPRCFVSERREGRLRLCLLSQDGDKEFEENESEFRRSRRRCNENGHEAKTMRNWNQQQQFWVAT</sequence>
<accession>A0A565C0D0</accession>
<comment type="similarity">
    <text evidence="1">Belongs to the fantastic four family.</text>
</comment>
<evidence type="ECO:0000256" key="1">
    <source>
        <dbReference type="ARBA" id="ARBA00008690"/>
    </source>
</evidence>
<dbReference type="InterPro" id="IPR046431">
    <property type="entry name" value="FAF_dom"/>
</dbReference>
<dbReference type="Pfam" id="PF11250">
    <property type="entry name" value="FAF"/>
    <property type="match status" value="1"/>
</dbReference>
<evidence type="ECO:0000313" key="4">
    <source>
        <dbReference type="Proteomes" id="UP000489600"/>
    </source>
</evidence>
<proteinExistence type="inferred from homology"/>
<name>A0A565C0D0_9BRAS</name>
<reference evidence="3" key="1">
    <citation type="submission" date="2019-07" db="EMBL/GenBank/DDBJ databases">
        <authorList>
            <person name="Dittberner H."/>
        </authorList>
    </citation>
    <scope>NUCLEOTIDE SEQUENCE [LARGE SCALE GENOMIC DNA]</scope>
</reference>
<dbReference type="Proteomes" id="UP000489600">
    <property type="component" value="Unassembled WGS sequence"/>
</dbReference>
<keyword evidence="4" id="KW-1185">Reference proteome</keyword>
<evidence type="ECO:0000259" key="2">
    <source>
        <dbReference type="Pfam" id="PF11250"/>
    </source>
</evidence>
<dbReference type="AlphaFoldDB" id="A0A565C0D0"/>
<protein>
    <recommendedName>
        <fullName evidence="2">FAF domain-containing protein</fullName>
    </recommendedName>
</protein>
<dbReference type="OrthoDB" id="1916983at2759"/>
<dbReference type="EMBL" id="CABITT030000006">
    <property type="protein sequence ID" value="VVB07051.1"/>
    <property type="molecule type" value="Genomic_DNA"/>
</dbReference>
<dbReference type="PANTHER" id="PTHR33155">
    <property type="entry name" value="FANTASTIC FOUR-LIKE PROTEIN (DUF3049)"/>
    <property type="match status" value="1"/>
</dbReference>
<feature type="domain" description="FAF" evidence="2">
    <location>
        <begin position="116"/>
        <end position="166"/>
    </location>
</feature>
<evidence type="ECO:0000313" key="3">
    <source>
        <dbReference type="EMBL" id="VVB07051.1"/>
    </source>
</evidence>
<dbReference type="PANTHER" id="PTHR33155:SF8">
    <property type="entry name" value="PROTEIN FANTASTIC FOUR 1"/>
    <property type="match status" value="1"/>
</dbReference>